<evidence type="ECO:0000313" key="4">
    <source>
        <dbReference type="Proteomes" id="UP000306378"/>
    </source>
</evidence>
<comment type="caution">
    <text evidence="3">The sequence shown here is derived from an EMBL/GenBank/DDBJ whole genome shotgun (WGS) entry which is preliminary data.</text>
</comment>
<dbReference type="AlphaFoldDB" id="A0A5R8P4Y6"/>
<evidence type="ECO:0000313" key="5">
    <source>
        <dbReference type="Proteomes" id="UP000308349"/>
    </source>
</evidence>
<evidence type="ECO:0000256" key="1">
    <source>
        <dbReference type="SAM" id="SignalP"/>
    </source>
</evidence>
<feature type="chain" id="PRO_5036372676" description="DUF732 domain-containing protein" evidence="1">
    <location>
        <begin position="21"/>
        <end position="196"/>
    </location>
</feature>
<reference evidence="4 5" key="1">
    <citation type="submission" date="2019-05" db="EMBL/GenBank/DDBJ databases">
        <title>Genomes sequences of two Nocardia cyriacigeorgica environmental isolates, type strains Nocardia asteroides ATCC 19247 and Nocardia cyriacigeorgica DSM 44484.</title>
        <authorList>
            <person name="Vautrin F."/>
            <person name="Bergeron E."/>
            <person name="Dubost A."/>
            <person name="Abrouk D."/>
            <person name="Rodriguez Nava V."/>
            <person name="Pujic P."/>
        </authorList>
    </citation>
    <scope>NUCLEOTIDE SEQUENCE [LARGE SCALE GENOMIC DNA]</scope>
    <source>
        <strain evidence="3 5">EML 1456</strain>
        <strain evidence="2 4">EML 446</strain>
    </source>
</reference>
<keyword evidence="1" id="KW-0732">Signal</keyword>
<proteinExistence type="predicted"/>
<dbReference type="EMBL" id="VBUT01000015">
    <property type="protein sequence ID" value="TLF72731.1"/>
    <property type="molecule type" value="Genomic_DNA"/>
</dbReference>
<dbReference type="Proteomes" id="UP000308349">
    <property type="component" value="Unassembled WGS sequence"/>
</dbReference>
<dbReference type="Proteomes" id="UP000306378">
    <property type="component" value="Unassembled WGS sequence"/>
</dbReference>
<protein>
    <recommendedName>
        <fullName evidence="6">DUF732 domain-containing protein</fullName>
    </recommendedName>
</protein>
<dbReference type="RefSeq" id="WP_138453011.1">
    <property type="nucleotide sequence ID" value="NZ_JADLSC010000006.1"/>
</dbReference>
<dbReference type="PROSITE" id="PS51257">
    <property type="entry name" value="PROKAR_LIPOPROTEIN"/>
    <property type="match status" value="1"/>
</dbReference>
<dbReference type="EMBL" id="VBUU01000060">
    <property type="protein sequence ID" value="TLF92383.1"/>
    <property type="molecule type" value="Genomic_DNA"/>
</dbReference>
<gene>
    <name evidence="2" type="ORF">FEK34_28770</name>
    <name evidence="3" type="ORF">FEK35_30625</name>
</gene>
<evidence type="ECO:0000313" key="2">
    <source>
        <dbReference type="EMBL" id="TLF72731.1"/>
    </source>
</evidence>
<evidence type="ECO:0008006" key="6">
    <source>
        <dbReference type="Google" id="ProtNLM"/>
    </source>
</evidence>
<evidence type="ECO:0000313" key="3">
    <source>
        <dbReference type="EMBL" id="TLF92383.1"/>
    </source>
</evidence>
<organism evidence="3 5">
    <name type="scientific">Nocardia cyriacigeorgica</name>
    <dbReference type="NCBI Taxonomy" id="135487"/>
    <lineage>
        <taxon>Bacteria</taxon>
        <taxon>Bacillati</taxon>
        <taxon>Actinomycetota</taxon>
        <taxon>Actinomycetes</taxon>
        <taxon>Mycobacteriales</taxon>
        <taxon>Nocardiaceae</taxon>
        <taxon>Nocardia</taxon>
    </lineage>
</organism>
<sequence>MSNYRLAVAVCFASAVTAIASGCAGDRAAGGSVAEWVNDPATGIVDESAPLCESGFRILDRDAYSAKSAGGSYGPASDRVAYVYELAFYHPAFCNETSDDELTNAARRLVDTVPEICSGIPEDKSTRSEPFAEAEIFAQWPTELTDRAIREFIAQTGGGPVGSGDAEGGVIQSAASRRSTAEYAVQAAALQFCPGY</sequence>
<accession>A0A5R8P4Y6</accession>
<feature type="signal peptide" evidence="1">
    <location>
        <begin position="1"/>
        <end position="20"/>
    </location>
</feature>
<name>A0A5R8P4Y6_9NOCA</name>